<dbReference type="OrthoDB" id="3047658at2759"/>
<evidence type="ECO:0000313" key="2">
    <source>
        <dbReference type="EMBL" id="KAG7448630.1"/>
    </source>
</evidence>
<feature type="compositionally biased region" description="Low complexity" evidence="1">
    <location>
        <begin position="65"/>
        <end position="90"/>
    </location>
</feature>
<evidence type="ECO:0000313" key="3">
    <source>
        <dbReference type="Proteomes" id="UP000812287"/>
    </source>
</evidence>
<sequence length="239" mass="26334">MSRVFPTNMFPRRPHMSRTSRLSSDPRVRREHSPALHSSFGPDLPSSENPGWLCERAPPQPDMVSTPSSSKSPTSSKLTSSSSRTTPLSLSEKRSFSRGIPSVRSTSSSSSNPSIALVGYCDQLDLFRHQIDSHREMVTESHKCTSYRSSLMKPHRLPISAQAPYMSEAQADPKSLGYVLAACAVCLRAYCEGCEKKIKEPREGDTWFSTALNCCEKVRVRGLINVLSDLDVEVEGAPG</sequence>
<proteinExistence type="predicted"/>
<keyword evidence="3" id="KW-1185">Reference proteome</keyword>
<gene>
    <name evidence="2" type="ORF">BT62DRAFT_718608</name>
</gene>
<reference evidence="2" key="1">
    <citation type="submission" date="2020-11" db="EMBL/GenBank/DDBJ databases">
        <title>Adaptations for nitrogen fixation in a non-lichenized fungal sporocarp promotes dispersal by wood-feeding termites.</title>
        <authorList>
            <consortium name="DOE Joint Genome Institute"/>
            <person name="Koch R.A."/>
            <person name="Yoon G."/>
            <person name="Arayal U."/>
            <person name="Lail K."/>
            <person name="Amirebrahimi M."/>
            <person name="Labutti K."/>
            <person name="Lipzen A."/>
            <person name="Riley R."/>
            <person name="Barry K."/>
            <person name="Henrissat B."/>
            <person name="Grigoriev I.V."/>
            <person name="Herr J.R."/>
            <person name="Aime M.C."/>
        </authorList>
    </citation>
    <scope>NUCLEOTIDE SEQUENCE</scope>
    <source>
        <strain evidence="2">MCA 3950</strain>
    </source>
</reference>
<dbReference type="GeneID" id="66104296"/>
<dbReference type="AlphaFoldDB" id="A0A9P7VXN3"/>
<feature type="compositionally biased region" description="Basic and acidic residues" evidence="1">
    <location>
        <begin position="24"/>
        <end position="34"/>
    </location>
</feature>
<feature type="region of interest" description="Disordered" evidence="1">
    <location>
        <begin position="1"/>
        <end position="112"/>
    </location>
</feature>
<dbReference type="Proteomes" id="UP000812287">
    <property type="component" value="Unassembled WGS sequence"/>
</dbReference>
<comment type="caution">
    <text evidence="2">The sequence shown here is derived from an EMBL/GenBank/DDBJ whole genome shotgun (WGS) entry which is preliminary data.</text>
</comment>
<dbReference type="RefSeq" id="XP_043042130.1">
    <property type="nucleotide sequence ID" value="XM_043182000.1"/>
</dbReference>
<name>A0A9P7VXN3_9AGAR</name>
<feature type="compositionally biased region" description="Low complexity" evidence="1">
    <location>
        <begin position="97"/>
        <end position="112"/>
    </location>
</feature>
<evidence type="ECO:0000256" key="1">
    <source>
        <dbReference type="SAM" id="MobiDB-lite"/>
    </source>
</evidence>
<protein>
    <submittedName>
        <fullName evidence="2">Uncharacterized protein</fullName>
    </submittedName>
</protein>
<dbReference type="EMBL" id="MU250529">
    <property type="protein sequence ID" value="KAG7448630.1"/>
    <property type="molecule type" value="Genomic_DNA"/>
</dbReference>
<accession>A0A9P7VXN3</accession>
<organism evidence="2 3">
    <name type="scientific">Guyanagaster necrorhizus</name>
    <dbReference type="NCBI Taxonomy" id="856835"/>
    <lineage>
        <taxon>Eukaryota</taxon>
        <taxon>Fungi</taxon>
        <taxon>Dikarya</taxon>
        <taxon>Basidiomycota</taxon>
        <taxon>Agaricomycotina</taxon>
        <taxon>Agaricomycetes</taxon>
        <taxon>Agaricomycetidae</taxon>
        <taxon>Agaricales</taxon>
        <taxon>Marasmiineae</taxon>
        <taxon>Physalacriaceae</taxon>
        <taxon>Guyanagaster</taxon>
    </lineage>
</organism>